<evidence type="ECO:0000256" key="6">
    <source>
        <dbReference type="ARBA" id="ARBA00022989"/>
    </source>
</evidence>
<evidence type="ECO:0000256" key="4">
    <source>
        <dbReference type="ARBA" id="ARBA00022741"/>
    </source>
</evidence>
<dbReference type="InterPro" id="IPR003439">
    <property type="entry name" value="ABC_transporter-like_ATP-bd"/>
</dbReference>
<name>A0A0B1T9Q9_OESDE</name>
<dbReference type="AlphaFoldDB" id="A0A0B1T9Q9"/>
<keyword evidence="2" id="KW-0813">Transport</keyword>
<keyword evidence="3 8" id="KW-0812">Transmembrane</keyword>
<organism evidence="11 12">
    <name type="scientific">Oesophagostomum dentatum</name>
    <name type="common">Nodular worm</name>
    <dbReference type="NCBI Taxonomy" id="61180"/>
    <lineage>
        <taxon>Eukaryota</taxon>
        <taxon>Metazoa</taxon>
        <taxon>Ecdysozoa</taxon>
        <taxon>Nematoda</taxon>
        <taxon>Chromadorea</taxon>
        <taxon>Rhabditida</taxon>
        <taxon>Rhabditina</taxon>
        <taxon>Rhabditomorpha</taxon>
        <taxon>Strongyloidea</taxon>
        <taxon>Strongylidae</taxon>
        <taxon>Oesophagostomum</taxon>
    </lineage>
</organism>
<evidence type="ECO:0000313" key="12">
    <source>
        <dbReference type="Proteomes" id="UP000053660"/>
    </source>
</evidence>
<feature type="transmembrane region" description="Helical" evidence="8">
    <location>
        <begin position="180"/>
        <end position="202"/>
    </location>
</feature>
<dbReference type="Gene3D" id="3.40.50.300">
    <property type="entry name" value="P-loop containing nucleotide triphosphate hydrolases"/>
    <property type="match status" value="1"/>
</dbReference>
<keyword evidence="5 11" id="KW-0067">ATP-binding</keyword>
<evidence type="ECO:0000256" key="3">
    <source>
        <dbReference type="ARBA" id="ARBA00022692"/>
    </source>
</evidence>
<feature type="transmembrane region" description="Helical" evidence="8">
    <location>
        <begin position="274"/>
        <end position="293"/>
    </location>
</feature>
<dbReference type="PANTHER" id="PTHR11384:SF65">
    <property type="entry name" value="ABC TRANSPORTER DOMAIN-CONTAINING PROTEIN"/>
    <property type="match status" value="1"/>
</dbReference>
<dbReference type="SMART" id="SM00382">
    <property type="entry name" value="AAA"/>
    <property type="match status" value="1"/>
</dbReference>
<dbReference type="Pfam" id="PF06472">
    <property type="entry name" value="ABC_membrane_2"/>
    <property type="match status" value="1"/>
</dbReference>
<feature type="domain" description="ABC transporter" evidence="9">
    <location>
        <begin position="374"/>
        <end position="599"/>
    </location>
</feature>
<feature type="transmembrane region" description="Helical" evidence="8">
    <location>
        <begin position="158"/>
        <end position="174"/>
    </location>
</feature>
<dbReference type="SUPFAM" id="SSF52540">
    <property type="entry name" value="P-loop containing nucleoside triphosphate hydrolases"/>
    <property type="match status" value="1"/>
</dbReference>
<dbReference type="Proteomes" id="UP000053660">
    <property type="component" value="Unassembled WGS sequence"/>
</dbReference>
<feature type="domain" description="ABC transmembrane type-1" evidence="10">
    <location>
        <begin position="40"/>
        <end position="286"/>
    </location>
</feature>
<evidence type="ECO:0000256" key="1">
    <source>
        <dbReference type="ARBA" id="ARBA00008575"/>
    </source>
</evidence>
<dbReference type="GO" id="GO:0015910">
    <property type="term" value="P:long-chain fatty acid import into peroxisome"/>
    <property type="evidence" value="ECO:0007669"/>
    <property type="project" value="TreeGrafter"/>
</dbReference>
<feature type="transmembrane region" description="Helical" evidence="8">
    <location>
        <begin position="84"/>
        <end position="106"/>
    </location>
</feature>
<sequence>MVFLREQQKEFYLGWKFLTSLGTVLRLLYPRLDYAALFTLISIICAAGYEVVSFNSGTIIGKFYNALLSRNESYFWDLFWKATLIYFGQTLLQATTSFATWLLYLAMRRNLVTTLHQLYYRKNAYYTLNSVDNAGIDNPDQRLTQDAERMCSTLAKNIFPYILISPGVIAWYTYKTWATAGGFGVAIIYLYFLLGVVANRILVSPLTKWTARVEKFEGDLRFKHVTVRNKAEESTFYNAAEFEEFESNRFLMRLLRTQLAATLWKYPAQFLQNFFDYYGAVLSYVIQVFPIFIFKSYEDMDAPTLAQQISNNAFYFIYLINSFTRLTDLALSLGEMAGYSQRIAELVNYMEHLNEEDGDAFGGNNDQTKSANLLVTENLCYSTPGDSEDLVSDLTLKIPKDKTLLITGLSGVGKSSLLRVIRDLWKPRSGSIKRGFTLESAMFIPQRPYLPPGRLSLRQQVIFPQIDNELHSEHIDNNKILNILEALRLRTLISMCGGLADPSNFEWQETLSPGEQQRLSIARVLYHQPSFVFLDEATSSLSVDAETKIYELFKKHGISYVSSGHRPTLRPFHDMELQLQGKDDWKLVQLDDTEETQEKL</sequence>
<evidence type="ECO:0000256" key="5">
    <source>
        <dbReference type="ARBA" id="ARBA00022840"/>
    </source>
</evidence>
<dbReference type="GO" id="GO:0016887">
    <property type="term" value="F:ATP hydrolysis activity"/>
    <property type="evidence" value="ECO:0007669"/>
    <property type="project" value="InterPro"/>
</dbReference>
<evidence type="ECO:0000259" key="10">
    <source>
        <dbReference type="PROSITE" id="PS50929"/>
    </source>
</evidence>
<keyword evidence="7 8" id="KW-0472">Membrane</keyword>
<proteinExistence type="inferred from homology"/>
<evidence type="ECO:0000256" key="2">
    <source>
        <dbReference type="ARBA" id="ARBA00022448"/>
    </source>
</evidence>
<keyword evidence="12" id="KW-1185">Reference proteome</keyword>
<dbReference type="Gene3D" id="1.20.1560.10">
    <property type="entry name" value="ABC transporter type 1, transmembrane domain"/>
    <property type="match status" value="1"/>
</dbReference>
<gene>
    <name evidence="11" type="ORF">OESDEN_05775</name>
</gene>
<dbReference type="EMBL" id="KN550385">
    <property type="protein sequence ID" value="KHJ94293.1"/>
    <property type="molecule type" value="Genomic_DNA"/>
</dbReference>
<dbReference type="GO" id="GO:0007031">
    <property type="term" value="P:peroxisome organization"/>
    <property type="evidence" value="ECO:0007669"/>
    <property type="project" value="TreeGrafter"/>
</dbReference>
<dbReference type="SUPFAM" id="SSF90123">
    <property type="entry name" value="ABC transporter transmembrane region"/>
    <property type="match status" value="1"/>
</dbReference>
<evidence type="ECO:0000313" key="11">
    <source>
        <dbReference type="EMBL" id="KHJ94293.1"/>
    </source>
</evidence>
<dbReference type="PROSITE" id="PS50929">
    <property type="entry name" value="ABC_TM1F"/>
    <property type="match status" value="1"/>
</dbReference>
<dbReference type="PROSITE" id="PS50893">
    <property type="entry name" value="ABC_TRANSPORTER_2"/>
    <property type="match status" value="1"/>
</dbReference>
<dbReference type="GO" id="GO:0005324">
    <property type="term" value="F:long-chain fatty acid transmembrane transporter activity"/>
    <property type="evidence" value="ECO:0007669"/>
    <property type="project" value="TreeGrafter"/>
</dbReference>
<dbReference type="PANTHER" id="PTHR11384">
    <property type="entry name" value="ATP-BINDING CASSETTE, SUB-FAMILY D MEMBER"/>
    <property type="match status" value="1"/>
</dbReference>
<dbReference type="GO" id="GO:0140359">
    <property type="term" value="F:ABC-type transporter activity"/>
    <property type="evidence" value="ECO:0007669"/>
    <property type="project" value="InterPro"/>
</dbReference>
<dbReference type="InterPro" id="IPR003593">
    <property type="entry name" value="AAA+_ATPase"/>
</dbReference>
<dbReference type="GO" id="GO:0042760">
    <property type="term" value="P:very long-chain fatty acid catabolic process"/>
    <property type="evidence" value="ECO:0007669"/>
    <property type="project" value="TreeGrafter"/>
</dbReference>
<reference evidence="11 12" key="1">
    <citation type="submission" date="2014-03" db="EMBL/GenBank/DDBJ databases">
        <title>Draft genome of the hookworm Oesophagostomum dentatum.</title>
        <authorList>
            <person name="Mitreva M."/>
        </authorList>
    </citation>
    <scope>NUCLEOTIDE SEQUENCE [LARGE SCALE GENOMIC DNA]</scope>
    <source>
        <strain evidence="11 12">OD-Hann</strain>
    </source>
</reference>
<comment type="similarity">
    <text evidence="1">Belongs to the ABC transporter superfamily. ABCD family. Peroxisomal fatty acyl CoA transporter (TC 3.A.1.203) subfamily.</text>
</comment>
<dbReference type="PROSITE" id="PS00211">
    <property type="entry name" value="ABC_TRANSPORTER_1"/>
    <property type="match status" value="1"/>
</dbReference>
<dbReference type="GO" id="GO:0005524">
    <property type="term" value="F:ATP binding"/>
    <property type="evidence" value="ECO:0007669"/>
    <property type="project" value="UniProtKB-KW"/>
</dbReference>
<dbReference type="InterPro" id="IPR011527">
    <property type="entry name" value="ABC1_TM_dom"/>
</dbReference>
<evidence type="ECO:0000259" key="9">
    <source>
        <dbReference type="PROSITE" id="PS50893"/>
    </source>
</evidence>
<dbReference type="InterPro" id="IPR027417">
    <property type="entry name" value="P-loop_NTPase"/>
</dbReference>
<dbReference type="InterPro" id="IPR036640">
    <property type="entry name" value="ABC1_TM_sf"/>
</dbReference>
<dbReference type="GO" id="GO:0006635">
    <property type="term" value="P:fatty acid beta-oxidation"/>
    <property type="evidence" value="ECO:0007669"/>
    <property type="project" value="TreeGrafter"/>
</dbReference>
<protein>
    <submittedName>
        <fullName evidence="11">ABC transporter, ATP-binding protein</fullName>
    </submittedName>
</protein>
<dbReference type="OrthoDB" id="422637at2759"/>
<accession>A0A0B1T9Q9</accession>
<dbReference type="CDD" id="cd03223">
    <property type="entry name" value="ABCD_peroxisomal_ALDP"/>
    <property type="match status" value="1"/>
</dbReference>
<dbReference type="GO" id="GO:0005778">
    <property type="term" value="C:peroxisomal membrane"/>
    <property type="evidence" value="ECO:0007669"/>
    <property type="project" value="TreeGrafter"/>
</dbReference>
<dbReference type="InterPro" id="IPR017871">
    <property type="entry name" value="ABC_transporter-like_CS"/>
</dbReference>
<evidence type="ECO:0000256" key="7">
    <source>
        <dbReference type="ARBA" id="ARBA00023136"/>
    </source>
</evidence>
<keyword evidence="4" id="KW-0547">Nucleotide-binding</keyword>
<feature type="transmembrane region" description="Helical" evidence="8">
    <location>
        <begin position="36"/>
        <end position="64"/>
    </location>
</feature>
<dbReference type="Pfam" id="PF00005">
    <property type="entry name" value="ABC_tran"/>
    <property type="match status" value="1"/>
</dbReference>
<evidence type="ECO:0000256" key="8">
    <source>
        <dbReference type="SAM" id="Phobius"/>
    </source>
</evidence>
<keyword evidence="6 8" id="KW-1133">Transmembrane helix</keyword>
<dbReference type="InterPro" id="IPR050835">
    <property type="entry name" value="ABC_transporter_sub-D"/>
</dbReference>